<dbReference type="RefSeq" id="WP_079644831.1">
    <property type="nucleotide sequence ID" value="NZ_FUZF01000017.1"/>
</dbReference>
<dbReference type="Pfam" id="PF07394">
    <property type="entry name" value="DUF1501"/>
    <property type="match status" value="1"/>
</dbReference>
<dbReference type="InterPro" id="IPR006311">
    <property type="entry name" value="TAT_signal"/>
</dbReference>
<dbReference type="PANTHER" id="PTHR43737">
    <property type="entry name" value="BLL7424 PROTEIN"/>
    <property type="match status" value="1"/>
</dbReference>
<dbReference type="InterPro" id="IPR010869">
    <property type="entry name" value="DUF1501"/>
</dbReference>
<dbReference type="PROSITE" id="PS51318">
    <property type="entry name" value="TAT"/>
    <property type="match status" value="1"/>
</dbReference>
<dbReference type="PANTHER" id="PTHR43737:SF1">
    <property type="entry name" value="DUF1501 DOMAIN-CONTAINING PROTEIN"/>
    <property type="match status" value="1"/>
</dbReference>
<keyword evidence="1" id="KW-0732">Signal</keyword>
<organism evidence="2 3">
    <name type="scientific">Sphingobacterium nematocida</name>
    <dbReference type="NCBI Taxonomy" id="1513896"/>
    <lineage>
        <taxon>Bacteria</taxon>
        <taxon>Pseudomonadati</taxon>
        <taxon>Bacteroidota</taxon>
        <taxon>Sphingobacteriia</taxon>
        <taxon>Sphingobacteriales</taxon>
        <taxon>Sphingobacteriaceae</taxon>
        <taxon>Sphingobacterium</taxon>
    </lineage>
</organism>
<dbReference type="STRING" id="1513896.SAMN05660841_03372"/>
<reference evidence="3" key="1">
    <citation type="submission" date="2017-02" db="EMBL/GenBank/DDBJ databases">
        <authorList>
            <person name="Varghese N."/>
            <person name="Submissions S."/>
        </authorList>
    </citation>
    <scope>NUCLEOTIDE SEQUENCE [LARGE SCALE GENOMIC DNA]</scope>
    <source>
        <strain evidence="3">DSM 24091</strain>
    </source>
</reference>
<proteinExistence type="predicted"/>
<evidence type="ECO:0000313" key="3">
    <source>
        <dbReference type="Proteomes" id="UP000190150"/>
    </source>
</evidence>
<name>A0A1T5FMC1_9SPHI</name>
<dbReference type="EMBL" id="FUZF01000017">
    <property type="protein sequence ID" value="SKB97237.1"/>
    <property type="molecule type" value="Genomic_DNA"/>
</dbReference>
<sequence>MLIKRRTFLQTTALASASLFLPKFLNAMAGTTLPNGRHKVLIVIQLTGGNDGLNTIIPYTNDLYYSSRPEIAIGKKQALRLDDDAGLNPHLPILKTLHDEGYLAVLNNVGYPEPNRSHFRSMDIWHTASNSNEYLSTGWLGRYLDRQCQDCDLPTQLVETDDILSLALKGVNFQGSTFRDPRKLYTKSQEQFYKNIGQAHQHEHEMAGYLYKILGDTINSTNYILEKSKTNPSKADYPSSTFGNNLKNIASLIRSDINTSVYYVSLGSFDTHVRQVGRQTELFKELNAGLEVFINDLKKSNRFEDTLIMTFSEFGRRVAQNASAGTDHGTANNMFFISGALRQKGIINPLPDLSNLSSGDLQYTVDFKNVYATILDKWLNSSAPDILGKDFKALDFI</sequence>
<dbReference type="OrthoDB" id="9779968at2"/>
<protein>
    <submittedName>
        <fullName evidence="2">Uncharacterized conserved protein, DUF1501 family</fullName>
    </submittedName>
</protein>
<feature type="signal peptide" evidence="1">
    <location>
        <begin position="1"/>
        <end position="29"/>
    </location>
</feature>
<keyword evidence="3" id="KW-1185">Reference proteome</keyword>
<accession>A0A1T5FMC1</accession>
<dbReference type="Proteomes" id="UP000190150">
    <property type="component" value="Unassembled WGS sequence"/>
</dbReference>
<evidence type="ECO:0000313" key="2">
    <source>
        <dbReference type="EMBL" id="SKB97237.1"/>
    </source>
</evidence>
<dbReference type="AlphaFoldDB" id="A0A1T5FMC1"/>
<gene>
    <name evidence="2" type="ORF">SAMN05660841_03372</name>
</gene>
<feature type="chain" id="PRO_5011962020" evidence="1">
    <location>
        <begin position="30"/>
        <end position="397"/>
    </location>
</feature>
<evidence type="ECO:0000256" key="1">
    <source>
        <dbReference type="SAM" id="SignalP"/>
    </source>
</evidence>